<keyword evidence="2" id="KW-0808">Transferase</keyword>
<evidence type="ECO:0000259" key="1">
    <source>
        <dbReference type="Pfam" id="PF00534"/>
    </source>
</evidence>
<dbReference type="SUPFAM" id="SSF53756">
    <property type="entry name" value="UDP-Glycosyltransferase/glycogen phosphorylase"/>
    <property type="match status" value="1"/>
</dbReference>
<feature type="non-terminal residue" evidence="2">
    <location>
        <position position="1"/>
    </location>
</feature>
<protein>
    <submittedName>
        <fullName evidence="2">Glycosyltransferase, group 1 family protein</fullName>
    </submittedName>
</protein>
<dbReference type="PANTHER" id="PTHR45947:SF3">
    <property type="entry name" value="SULFOQUINOVOSYL TRANSFERASE SQD2"/>
    <property type="match status" value="1"/>
</dbReference>
<dbReference type="GO" id="GO:0016757">
    <property type="term" value="F:glycosyltransferase activity"/>
    <property type="evidence" value="ECO:0007669"/>
    <property type="project" value="InterPro"/>
</dbReference>
<dbReference type="Pfam" id="PF00534">
    <property type="entry name" value="Glycos_transf_1"/>
    <property type="match status" value="1"/>
</dbReference>
<feature type="domain" description="Glycosyl transferase family 1" evidence="1">
    <location>
        <begin position="1"/>
        <end position="152"/>
    </location>
</feature>
<dbReference type="Gene3D" id="3.40.50.2000">
    <property type="entry name" value="Glycogen Phosphorylase B"/>
    <property type="match status" value="1"/>
</dbReference>
<comment type="caution">
    <text evidence="2">The sequence shown here is derived from an EMBL/GenBank/DDBJ whole genome shotgun (WGS) entry which is preliminary data.</text>
</comment>
<organism evidence="2">
    <name type="scientific">gut metagenome</name>
    <dbReference type="NCBI Taxonomy" id="749906"/>
    <lineage>
        <taxon>unclassified sequences</taxon>
        <taxon>metagenomes</taxon>
        <taxon>organismal metagenomes</taxon>
    </lineage>
</organism>
<dbReference type="PANTHER" id="PTHR45947">
    <property type="entry name" value="SULFOQUINOVOSYL TRANSFERASE SQD2"/>
    <property type="match status" value="1"/>
</dbReference>
<gene>
    <name evidence="2" type="ORF">EVA_18170</name>
</gene>
<proteinExistence type="predicted"/>
<dbReference type="InterPro" id="IPR001296">
    <property type="entry name" value="Glyco_trans_1"/>
</dbReference>
<accession>J9FH11</accession>
<dbReference type="InterPro" id="IPR050194">
    <property type="entry name" value="Glycosyltransferase_grp1"/>
</dbReference>
<evidence type="ECO:0000313" key="2">
    <source>
        <dbReference type="EMBL" id="EJW93723.1"/>
    </source>
</evidence>
<dbReference type="AlphaFoldDB" id="J9FH11"/>
<name>J9FH11_9ZZZZ</name>
<reference evidence="2" key="1">
    <citation type="journal article" date="2012" name="PLoS ONE">
        <title>Gene sets for utilization of primary and secondary nutrition supplies in the distal gut of endangered iberian lynx.</title>
        <authorList>
            <person name="Alcaide M."/>
            <person name="Messina E."/>
            <person name="Richter M."/>
            <person name="Bargiela R."/>
            <person name="Peplies J."/>
            <person name="Huws S.A."/>
            <person name="Newbold C.J."/>
            <person name="Golyshin P.N."/>
            <person name="Simon M.A."/>
            <person name="Lopez G."/>
            <person name="Yakimov M.M."/>
            <person name="Ferrer M."/>
        </authorList>
    </citation>
    <scope>NUCLEOTIDE SEQUENCE</scope>
</reference>
<dbReference type="EMBL" id="AMCI01006796">
    <property type="protein sequence ID" value="EJW93723.1"/>
    <property type="molecule type" value="Genomic_DNA"/>
</dbReference>
<sequence length="182" mass="21309">VVLIVARLEEKQKRISLALKIWKAIENDQKLADWSLKIVGHGQMNQWYHQLAAEYGLKRVAFEGMQNPEPYYEKAAVFMMTSSYEGFPMTLLESMQKGCVPLAFNTFESISDLITDEQNGFIIPEMDFETYIKQLKRVMYNDELRQTMAVQAIENSRRFSIENVTQQWMKLFHEVLADKKPE</sequence>